<dbReference type="AlphaFoldDB" id="A0A0R1ZG10"/>
<gene>
    <name evidence="1" type="ORF">FC64_GL000851</name>
</gene>
<reference evidence="1 2" key="1">
    <citation type="journal article" date="2015" name="Genome Announc.">
        <title>Expanding the biotechnology potential of lactobacilli through comparative genomics of 213 strains and associated genera.</title>
        <authorList>
            <person name="Sun Z."/>
            <person name="Harris H.M."/>
            <person name="McCann A."/>
            <person name="Guo C."/>
            <person name="Argimon S."/>
            <person name="Zhang W."/>
            <person name="Yang X."/>
            <person name="Jeffery I.B."/>
            <person name="Cooney J.C."/>
            <person name="Kagawa T.F."/>
            <person name="Liu W."/>
            <person name="Song Y."/>
            <person name="Salvetti E."/>
            <person name="Wrobel A."/>
            <person name="Rasinkangas P."/>
            <person name="Parkhill J."/>
            <person name="Rea M.C."/>
            <person name="O'Sullivan O."/>
            <person name="Ritari J."/>
            <person name="Douillard F.P."/>
            <person name="Paul Ross R."/>
            <person name="Yang R."/>
            <person name="Briner A.E."/>
            <person name="Felis G.E."/>
            <person name="de Vos W.M."/>
            <person name="Barrangou R."/>
            <person name="Klaenhammer T.R."/>
            <person name="Caufield P.W."/>
            <person name="Cui Y."/>
            <person name="Zhang H."/>
            <person name="O'Toole P.W."/>
        </authorList>
    </citation>
    <scope>NUCLEOTIDE SEQUENCE [LARGE SCALE GENOMIC DNA]</scope>
    <source>
        <strain evidence="1 2">DSM 20653</strain>
    </source>
</reference>
<evidence type="ECO:0000313" key="2">
    <source>
        <dbReference type="Proteomes" id="UP000051291"/>
    </source>
</evidence>
<dbReference type="PATRIC" id="fig|1423820.4.peg.872"/>
<keyword evidence="2" id="KW-1185">Reference proteome</keyword>
<organism evidence="1 2">
    <name type="scientific">Ligilactobacillus araffinosus DSM 20653</name>
    <dbReference type="NCBI Taxonomy" id="1423820"/>
    <lineage>
        <taxon>Bacteria</taxon>
        <taxon>Bacillati</taxon>
        <taxon>Bacillota</taxon>
        <taxon>Bacilli</taxon>
        <taxon>Lactobacillales</taxon>
        <taxon>Lactobacillaceae</taxon>
        <taxon>Ligilactobacillus</taxon>
    </lineage>
</organism>
<comment type="caution">
    <text evidence="1">The sequence shown here is derived from an EMBL/GenBank/DDBJ whole genome shotgun (WGS) entry which is preliminary data.</text>
</comment>
<accession>A0A0R1ZG10</accession>
<dbReference type="Proteomes" id="UP000051291">
    <property type="component" value="Unassembled WGS sequence"/>
</dbReference>
<protein>
    <submittedName>
        <fullName evidence="1">Uncharacterized protein</fullName>
    </submittedName>
</protein>
<dbReference type="STRING" id="1423820.FC64_GL000851"/>
<evidence type="ECO:0000313" key="1">
    <source>
        <dbReference type="EMBL" id="KRM53189.1"/>
    </source>
</evidence>
<dbReference type="EMBL" id="AYYZ01000006">
    <property type="protein sequence ID" value="KRM53189.1"/>
    <property type="molecule type" value="Genomic_DNA"/>
</dbReference>
<sequence>MKPDVLEEGYFMFTMIPDDYPEAIAKLSWLKAHGYPNATEEGVLRDTVLSGTQDLFNEALEESYWTVLWDVQDKKMWVRGVQSERVGELVPRKGFETFEDDFKDDAYQFWENLGTQVRSIVGSE</sequence>
<name>A0A0R1ZG10_9LACO</name>
<proteinExistence type="predicted"/>